<comment type="similarity">
    <text evidence="1">Belongs to the AHA1 family.</text>
</comment>
<dbReference type="InterPro" id="IPR013538">
    <property type="entry name" value="ASHA1/2-like_C"/>
</dbReference>
<reference evidence="3 4" key="1">
    <citation type="submission" date="2020-02" db="EMBL/GenBank/DDBJ databases">
        <title>complete genome sequence of Rhodobacteraceae bacterium.</title>
        <authorList>
            <person name="Park J."/>
            <person name="Kim Y.-S."/>
            <person name="Kim K.-H."/>
        </authorList>
    </citation>
    <scope>NUCLEOTIDE SEQUENCE [LARGE SCALE GENOMIC DNA]</scope>
    <source>
        <strain evidence="3 4">RR4-56</strain>
    </source>
</reference>
<dbReference type="AlphaFoldDB" id="A0A7L5BWG2"/>
<dbReference type="RefSeq" id="WP_165097463.1">
    <property type="nucleotide sequence ID" value="NZ_CP049056.1"/>
</dbReference>
<proteinExistence type="inferred from homology"/>
<dbReference type="CDD" id="cd08896">
    <property type="entry name" value="SRPBCC_CalC_Aha1-like_3"/>
    <property type="match status" value="1"/>
</dbReference>
<dbReference type="InterPro" id="IPR023393">
    <property type="entry name" value="START-like_dom_sf"/>
</dbReference>
<evidence type="ECO:0000259" key="2">
    <source>
        <dbReference type="Pfam" id="PF08327"/>
    </source>
</evidence>
<dbReference type="Pfam" id="PF08327">
    <property type="entry name" value="AHSA1"/>
    <property type="match status" value="1"/>
</dbReference>
<feature type="domain" description="Activator of Hsp90 ATPase homologue 1/2-like C-terminal" evidence="2">
    <location>
        <begin position="17"/>
        <end position="152"/>
    </location>
</feature>
<keyword evidence="4" id="KW-1185">Reference proteome</keyword>
<name>A0A7L5BWG2_9RHOB</name>
<dbReference type="SUPFAM" id="SSF55961">
    <property type="entry name" value="Bet v1-like"/>
    <property type="match status" value="1"/>
</dbReference>
<evidence type="ECO:0000313" key="3">
    <source>
        <dbReference type="EMBL" id="QIE55483.1"/>
    </source>
</evidence>
<gene>
    <name evidence="3" type="ORF">G5B40_08445</name>
</gene>
<dbReference type="Proteomes" id="UP000503336">
    <property type="component" value="Chromosome"/>
</dbReference>
<dbReference type="EMBL" id="CP049056">
    <property type="protein sequence ID" value="QIE55483.1"/>
    <property type="molecule type" value="Genomic_DNA"/>
</dbReference>
<evidence type="ECO:0000256" key="1">
    <source>
        <dbReference type="ARBA" id="ARBA00006817"/>
    </source>
</evidence>
<dbReference type="KEGG" id="hdh:G5B40_08445"/>
<dbReference type="Gene3D" id="3.30.530.20">
    <property type="match status" value="1"/>
</dbReference>
<evidence type="ECO:0000313" key="4">
    <source>
        <dbReference type="Proteomes" id="UP000503336"/>
    </source>
</evidence>
<organism evidence="3 4">
    <name type="scientific">Pikeienuella piscinae</name>
    <dbReference type="NCBI Taxonomy" id="2748098"/>
    <lineage>
        <taxon>Bacteria</taxon>
        <taxon>Pseudomonadati</taxon>
        <taxon>Pseudomonadota</taxon>
        <taxon>Alphaproteobacteria</taxon>
        <taxon>Rhodobacterales</taxon>
        <taxon>Paracoccaceae</taxon>
        <taxon>Pikeienuella</taxon>
    </lineage>
</organism>
<protein>
    <submittedName>
        <fullName evidence="3">SRPBCC family protein</fullName>
    </submittedName>
</protein>
<sequence>MTEESDSRVLTLDRVLDAPRAAIWRCWTEPELLKRWFCPPPVVVAHAEIDLRVGGGSVVVMRGPVGNEMPASGVYLEIVPEERLVFTDAFAPGWRPSEAPFMVGSIDLMDEAGGTRYIARARHWSDADRERHEEMGFHEGWGIAASQLETLAQSL</sequence>
<accession>A0A7L5BWG2</accession>